<dbReference type="GO" id="GO:0005764">
    <property type="term" value="C:lysosome"/>
    <property type="evidence" value="ECO:0007669"/>
    <property type="project" value="InterPro"/>
</dbReference>
<dbReference type="SUPFAM" id="SSF47862">
    <property type="entry name" value="Saposin"/>
    <property type="match status" value="15"/>
</dbReference>
<feature type="domain" description="Saposin B-type" evidence="7">
    <location>
        <begin position="588"/>
        <end position="669"/>
    </location>
</feature>
<dbReference type="Pfam" id="PF03489">
    <property type="entry name" value="SapB_2"/>
    <property type="match status" value="10"/>
</dbReference>
<feature type="domain" description="Saposin B-type" evidence="7">
    <location>
        <begin position="167"/>
        <end position="248"/>
    </location>
</feature>
<dbReference type="Pfam" id="PF05184">
    <property type="entry name" value="SapB_1"/>
    <property type="match status" value="8"/>
</dbReference>
<evidence type="ECO:0000313" key="9">
    <source>
        <dbReference type="EMBL" id="CAF4090469.1"/>
    </source>
</evidence>
<proteinExistence type="predicted"/>
<feature type="domain" description="Saposin B-type" evidence="7">
    <location>
        <begin position="270"/>
        <end position="351"/>
    </location>
</feature>
<keyword evidence="2" id="KW-0964">Secreted</keyword>
<evidence type="ECO:0000256" key="3">
    <source>
        <dbReference type="ARBA" id="ARBA00022729"/>
    </source>
</evidence>
<feature type="domain" description="Saposin B-type" evidence="7">
    <location>
        <begin position="1543"/>
        <end position="1619"/>
    </location>
</feature>
<feature type="domain" description="Saposin A-type" evidence="8">
    <location>
        <begin position="768"/>
        <end position="808"/>
    </location>
</feature>
<evidence type="ECO:0000256" key="1">
    <source>
        <dbReference type="ARBA" id="ARBA00004613"/>
    </source>
</evidence>
<dbReference type="GO" id="GO:0005576">
    <property type="term" value="C:extracellular region"/>
    <property type="evidence" value="ECO:0007669"/>
    <property type="project" value="UniProtKB-SubCell"/>
</dbReference>
<dbReference type="Proteomes" id="UP000663844">
    <property type="component" value="Unassembled WGS sequence"/>
</dbReference>
<keyword evidence="4" id="KW-0677">Repeat</keyword>
<feature type="non-terminal residue" evidence="9">
    <location>
        <position position="1"/>
    </location>
</feature>
<evidence type="ECO:0000256" key="5">
    <source>
        <dbReference type="ARBA" id="ARBA00023157"/>
    </source>
</evidence>
<comment type="caution">
    <text evidence="9">The sequence shown here is derived from an EMBL/GenBank/DDBJ whole genome shotgun (WGS) entry which is preliminary data.</text>
</comment>
<evidence type="ECO:0000256" key="6">
    <source>
        <dbReference type="ARBA" id="ARBA00023180"/>
    </source>
</evidence>
<dbReference type="InterPro" id="IPR011001">
    <property type="entry name" value="Saposin-like"/>
</dbReference>
<evidence type="ECO:0000259" key="7">
    <source>
        <dbReference type="PROSITE" id="PS50015"/>
    </source>
</evidence>
<feature type="domain" description="Saposin B-type" evidence="7">
    <location>
        <begin position="814"/>
        <end position="896"/>
    </location>
</feature>
<dbReference type="EMBL" id="CAJOAZ010005180">
    <property type="protein sequence ID" value="CAF4090469.1"/>
    <property type="molecule type" value="Genomic_DNA"/>
</dbReference>
<dbReference type="PRINTS" id="PR01797">
    <property type="entry name" value="SAPOSIN"/>
</dbReference>
<dbReference type="InterPro" id="IPR051428">
    <property type="entry name" value="Sphingo_Act-Surfact_Prot"/>
</dbReference>
<dbReference type="InterPro" id="IPR008373">
    <property type="entry name" value="Saposin"/>
</dbReference>
<feature type="domain" description="Saposin B-type" evidence="7">
    <location>
        <begin position="1647"/>
        <end position="1728"/>
    </location>
</feature>
<organism evidence="9 10">
    <name type="scientific">Adineta steineri</name>
    <dbReference type="NCBI Taxonomy" id="433720"/>
    <lineage>
        <taxon>Eukaryota</taxon>
        <taxon>Metazoa</taxon>
        <taxon>Spiralia</taxon>
        <taxon>Gnathifera</taxon>
        <taxon>Rotifera</taxon>
        <taxon>Eurotatoria</taxon>
        <taxon>Bdelloidea</taxon>
        <taxon>Adinetida</taxon>
        <taxon>Adinetidae</taxon>
        <taxon>Adineta</taxon>
    </lineage>
</organism>
<evidence type="ECO:0000256" key="4">
    <source>
        <dbReference type="ARBA" id="ARBA00022737"/>
    </source>
</evidence>
<dbReference type="PROSITE" id="PS50015">
    <property type="entry name" value="SAP_B"/>
    <property type="match status" value="14"/>
</dbReference>
<feature type="domain" description="Saposin B-type" evidence="7">
    <location>
        <begin position="379"/>
        <end position="460"/>
    </location>
</feature>
<dbReference type="GO" id="GO:0016020">
    <property type="term" value="C:membrane"/>
    <property type="evidence" value="ECO:0007669"/>
    <property type="project" value="GOC"/>
</dbReference>
<evidence type="ECO:0000259" key="8">
    <source>
        <dbReference type="PROSITE" id="PS51110"/>
    </source>
</evidence>
<dbReference type="PANTHER" id="PTHR11480:SF3">
    <property type="entry name" value="BCDNA.GH08312"/>
    <property type="match status" value="1"/>
</dbReference>
<accession>A0A819U916</accession>
<feature type="domain" description="Saposin B-type" evidence="7">
    <location>
        <begin position="1739"/>
        <end position="1818"/>
    </location>
</feature>
<feature type="domain" description="Saposin B-type" evidence="7">
    <location>
        <begin position="684"/>
        <end position="770"/>
    </location>
</feature>
<feature type="domain" description="Saposin B-type" evidence="7">
    <location>
        <begin position="488"/>
        <end position="569"/>
    </location>
</feature>
<dbReference type="GO" id="GO:0006665">
    <property type="term" value="P:sphingolipid metabolic process"/>
    <property type="evidence" value="ECO:0007669"/>
    <property type="project" value="InterPro"/>
</dbReference>
<dbReference type="SMART" id="SM00162">
    <property type="entry name" value="SAPA"/>
    <property type="match status" value="1"/>
</dbReference>
<feature type="non-terminal residue" evidence="9">
    <location>
        <position position="1838"/>
    </location>
</feature>
<protein>
    <recommendedName>
        <fullName evidence="11">Proactivator polypeptide</fullName>
    </recommendedName>
</protein>
<feature type="domain" description="Saposin B-type" evidence="7">
    <location>
        <begin position="66"/>
        <end position="147"/>
    </location>
</feature>
<dbReference type="PROSITE" id="PS51110">
    <property type="entry name" value="SAP_A"/>
    <property type="match status" value="1"/>
</dbReference>
<keyword evidence="5" id="KW-1015">Disulfide bond</keyword>
<evidence type="ECO:0000313" key="10">
    <source>
        <dbReference type="Proteomes" id="UP000663844"/>
    </source>
</evidence>
<sequence>NILPGVLKANCTTFVHKYGPLIAILFAKNETAVQICDFLKVCTNGTQGITQNVVHETFKVKQSSINSVECSLCKYVVSYVDNIVQNNKSEAAIEAALEKVCTILPPAIKDKCVQFVETYGPVLTQLIAKYATPEQVCNALKMCHNGTQEMTSFKPAEVNEFIESSIKSAQCSLCKYVVSYIDAVVQNNKSEAAIEAALEKVCGILPAPIKAPCITFVDTYGPILVQLIEKYATPEQVCNALKMCHNGTQEITPLQGSLIQMLKTKQPAIGSPQCSLCKYVVSYIDTVIQNNKSEAAIEAALEKVCGILPAPIRAPCVTFVDTYGPVLVQLIEKYGTPDKVCNALQMCHNGTESTQSIIKNLPKLLKTLVQPKQIVAQIGSPQCSLCKYVVSYIDTVIQNNKSEAAIEAALEKVCGILPAPIKAPCITFVDTYGPVLVQLIEKYGTPDKVCNALQMCHNGTESTQSITKNLPKLLKTLVQPKKVIAQIGSPQCSLCKYIVNYIDTVIQNNKSEAAIEAALEKVCGILPAPIKAPCITFVDTYGPVLVQLIEKYGTADKVCNALQMCHNGTQVTESTSQNIMQAIKKVKKGDECVLCKYILSYINLLVKSNATEQELEKALELVCGILPAADRETCDKLVHQYGPIVVELVAELDDPNEICKWLGLCPKSDNKFIQIPAIKSNKLKSLPCNLCQYLVNYLDAIIQSNSTETRFEHALDDACKILHVKTLESECKTLAHLYGADLIKFLVEYGDPKIVCQAIGISLTTCLISAYKQDCAVGPAYWCKSFQNAEDCGALRHCTDTVWRYDGKHTTVDLSTKCEWCQKIIKNTHKAINNIVNNEDLIKSTLVDGCKLLPLEDISSKCTTVMEKYTTTVFTLMKHQRYDTLCHLMNICPSETFQSHENKEETSADEQSKMLCNVIVRATHDLHVNQQKSRMEIQTFLKDDCQHLTNTQFTKKCEDLIERHGNEIYAHVASNVELSKVCDYIESSAPQPVSHAVPCELCTFVLATAKQMIDAKNTEDKVLLYIDEQVCSRLTGMSKKKCKEMIDTNGRDFVNDIRNGKQPMLLCTHLQLCHNEILDTTSPIQKEEMHSFLMNNLCGKLGSLKSACEALIEKDSTRLLHILTHEINGNELCHMFGLCPKNSPLLNELALKDDPSKCKRCVKDFTRRKHIAERLVNHSSEFLHHFCEQLPQADDCIKSVDGSINELLTFIRSLDPKNICIQLNMCDQKSLSSIQTMDITPSNNAINEEIIEYIKTDVCVKLGSLSSLCVQLVESEGVNLFNQLSKTIDPHQICSIIDVCPSNLVLQNCHDKCQCCMNKIEIFQKELEKFMRAIVASTRIMCDYVPGRDVCLQLADVFESNVNKAVARFDSKRTCQLLSLCSSSEMKTNEDPCKTCTNELNIRQNRFRETSDEIAADQLSLCKDESCRSRVQSTYQTLSDKMNNFNSPKTCQRIGYCLSDNLHEPSETTLRLKSLVQQQTKTLEERLQSHDICAEFGESKTMCEHIMISANNHRYASVYMALLKNNPKLIDDDLREQMSTNVHADVCQSCKDAVQSSKDFWGNNLEAVRNVLLRTCEYCPSKDECRDYTNQRFDNIKSYLNNIDPTQFCQTMHLCSTSASIHPHPHEPKSVLVNLLPEYENEEINDSNSTCILCEYAMNILSSYIHQKSTEEEIEQDLQKVCQEMPATLRSQCHELIDNYGPSIIAVLIGHFDASTVCQKLNLCTKQMKVELSHITKANQATCGVCDYVSTYMNFVLKRDPSEKSVEHALSTVCSHLSNEQSPQCETLVGLFRPHFRKLELQRDNNFCKQLTICQTPMEELKPAIQVNLRPLEQHSHD</sequence>
<dbReference type="InterPro" id="IPR008138">
    <property type="entry name" value="SapB_2"/>
</dbReference>
<reference evidence="9" key="1">
    <citation type="submission" date="2021-02" db="EMBL/GenBank/DDBJ databases">
        <authorList>
            <person name="Nowell W R."/>
        </authorList>
    </citation>
    <scope>NUCLEOTIDE SEQUENCE</scope>
</reference>
<dbReference type="PANTHER" id="PTHR11480">
    <property type="entry name" value="SAPOSIN-RELATED"/>
    <property type="match status" value="1"/>
</dbReference>
<dbReference type="SMART" id="SM00741">
    <property type="entry name" value="SapB"/>
    <property type="match status" value="16"/>
</dbReference>
<comment type="subcellular location">
    <subcellularLocation>
        <location evidence="1">Secreted</location>
    </subcellularLocation>
</comment>
<dbReference type="Gene3D" id="1.10.225.10">
    <property type="entry name" value="Saposin-like"/>
    <property type="match status" value="16"/>
</dbReference>
<dbReference type="Pfam" id="PF02199">
    <property type="entry name" value="SapA"/>
    <property type="match status" value="1"/>
</dbReference>
<evidence type="ECO:0008006" key="11">
    <source>
        <dbReference type="Google" id="ProtNLM"/>
    </source>
</evidence>
<feature type="domain" description="Saposin B-type" evidence="7">
    <location>
        <begin position="1094"/>
        <end position="1143"/>
    </location>
</feature>
<feature type="domain" description="Saposin B-type" evidence="7">
    <location>
        <begin position="1222"/>
        <end position="1304"/>
    </location>
</feature>
<feature type="domain" description="Saposin B-type" evidence="7">
    <location>
        <begin position="995"/>
        <end position="1077"/>
    </location>
</feature>
<gene>
    <name evidence="9" type="ORF">OXD698_LOCUS34855</name>
</gene>
<dbReference type="InterPro" id="IPR003119">
    <property type="entry name" value="SAP_A"/>
</dbReference>
<keyword evidence="3" id="KW-0732">Signal</keyword>
<dbReference type="InterPro" id="IPR007856">
    <property type="entry name" value="SapB_1"/>
</dbReference>
<keyword evidence="6" id="KW-0325">Glycoprotein</keyword>
<dbReference type="FunFam" id="1.10.225.10:FF:000002">
    <property type="entry name" value="prosaposin isoform X2"/>
    <property type="match status" value="6"/>
</dbReference>
<dbReference type="InterPro" id="IPR008139">
    <property type="entry name" value="SaposinB_dom"/>
</dbReference>
<evidence type="ECO:0000256" key="2">
    <source>
        <dbReference type="ARBA" id="ARBA00022525"/>
    </source>
</evidence>
<name>A0A819U916_9BILA</name>